<sequence length="140" mass="15970">MLQINRTAATARDATKYLEKKPNSKSKVQSFRIHIKSLIEARNGGTSSPSMSILLSHWRVISLANEDAAAPVAPCQHCRGRAPRCCWTASRWSRRWWNLSACRRRVLACPWMPGRWLPAHAPLLQHNHNLETRNDPTIKP</sequence>
<dbReference type="EMBL" id="GBRH01193513">
    <property type="protein sequence ID" value="JAE04383.1"/>
    <property type="molecule type" value="Transcribed_RNA"/>
</dbReference>
<proteinExistence type="predicted"/>
<reference evidence="1" key="1">
    <citation type="submission" date="2014-09" db="EMBL/GenBank/DDBJ databases">
        <authorList>
            <person name="Magalhaes I.L.F."/>
            <person name="Oliveira U."/>
            <person name="Santos F.R."/>
            <person name="Vidigal T.H.D.A."/>
            <person name="Brescovit A.D."/>
            <person name="Santos A.J."/>
        </authorList>
    </citation>
    <scope>NUCLEOTIDE SEQUENCE</scope>
    <source>
        <tissue evidence="1">Shoot tissue taken approximately 20 cm above the soil surface</tissue>
    </source>
</reference>
<evidence type="ECO:0000313" key="1">
    <source>
        <dbReference type="EMBL" id="JAE04383.1"/>
    </source>
</evidence>
<organism evidence="1">
    <name type="scientific">Arundo donax</name>
    <name type="common">Giant reed</name>
    <name type="synonym">Donax arundinaceus</name>
    <dbReference type="NCBI Taxonomy" id="35708"/>
    <lineage>
        <taxon>Eukaryota</taxon>
        <taxon>Viridiplantae</taxon>
        <taxon>Streptophyta</taxon>
        <taxon>Embryophyta</taxon>
        <taxon>Tracheophyta</taxon>
        <taxon>Spermatophyta</taxon>
        <taxon>Magnoliopsida</taxon>
        <taxon>Liliopsida</taxon>
        <taxon>Poales</taxon>
        <taxon>Poaceae</taxon>
        <taxon>PACMAD clade</taxon>
        <taxon>Arundinoideae</taxon>
        <taxon>Arundineae</taxon>
        <taxon>Arundo</taxon>
    </lineage>
</organism>
<dbReference type="AlphaFoldDB" id="A0A0A9F7Y2"/>
<protein>
    <submittedName>
        <fullName evidence="1">Uncharacterized protein</fullName>
    </submittedName>
</protein>
<name>A0A0A9F7Y2_ARUDO</name>
<accession>A0A0A9F7Y2</accession>
<reference evidence="1" key="2">
    <citation type="journal article" date="2015" name="Data Brief">
        <title>Shoot transcriptome of the giant reed, Arundo donax.</title>
        <authorList>
            <person name="Barrero R.A."/>
            <person name="Guerrero F.D."/>
            <person name="Moolhuijzen P."/>
            <person name="Goolsby J.A."/>
            <person name="Tidwell J."/>
            <person name="Bellgard S.E."/>
            <person name="Bellgard M.I."/>
        </authorList>
    </citation>
    <scope>NUCLEOTIDE SEQUENCE</scope>
    <source>
        <tissue evidence="1">Shoot tissue taken approximately 20 cm above the soil surface</tissue>
    </source>
</reference>